<feature type="compositionally biased region" description="Basic and acidic residues" evidence="1">
    <location>
        <begin position="113"/>
        <end position="123"/>
    </location>
</feature>
<reference evidence="3" key="1">
    <citation type="submission" date="2025-08" db="UniProtKB">
        <authorList>
            <consortium name="RefSeq"/>
        </authorList>
    </citation>
    <scope>IDENTIFICATION</scope>
    <source>
        <tissue evidence="3">Tentacle</tissue>
    </source>
</reference>
<dbReference type="OrthoDB" id="10380138at2759"/>
<dbReference type="Proteomes" id="UP000515163">
    <property type="component" value="Unplaced"/>
</dbReference>
<feature type="compositionally biased region" description="Basic and acidic residues" evidence="1">
    <location>
        <begin position="206"/>
        <end position="215"/>
    </location>
</feature>
<protein>
    <submittedName>
        <fullName evidence="3">Uncharacterized protein LOC116289877 isoform X1</fullName>
    </submittedName>
</protein>
<keyword evidence="2" id="KW-1185">Reference proteome</keyword>
<feature type="region of interest" description="Disordered" evidence="1">
    <location>
        <begin position="1"/>
        <end position="54"/>
    </location>
</feature>
<dbReference type="GeneID" id="116289877"/>
<dbReference type="RefSeq" id="XP_031552674.1">
    <property type="nucleotide sequence ID" value="XM_031696814.1"/>
</dbReference>
<gene>
    <name evidence="3" type="primary">LOC116289877</name>
</gene>
<evidence type="ECO:0000313" key="3">
    <source>
        <dbReference type="RefSeq" id="XP_031552674.1"/>
    </source>
</evidence>
<evidence type="ECO:0000313" key="2">
    <source>
        <dbReference type="Proteomes" id="UP000515163"/>
    </source>
</evidence>
<feature type="region of interest" description="Disordered" evidence="1">
    <location>
        <begin position="159"/>
        <end position="232"/>
    </location>
</feature>
<organism evidence="2 3">
    <name type="scientific">Actinia tenebrosa</name>
    <name type="common">Australian red waratah sea anemone</name>
    <dbReference type="NCBI Taxonomy" id="6105"/>
    <lineage>
        <taxon>Eukaryota</taxon>
        <taxon>Metazoa</taxon>
        <taxon>Cnidaria</taxon>
        <taxon>Anthozoa</taxon>
        <taxon>Hexacorallia</taxon>
        <taxon>Actiniaria</taxon>
        <taxon>Actiniidae</taxon>
        <taxon>Actinia</taxon>
    </lineage>
</organism>
<proteinExistence type="predicted"/>
<sequence>MDTSLHSTLGIPYNSENNMPIPEEIKSQSYKFNPVTPDVSPPQPPGRMSQLSTPRNQQNFLDSRAFGDISNVTSMDIHEMENVGNHLQNMLKTSKDLIIDRDYEPNVHTGSADQKDVPRDGAENHSMSSVDTAAFFQKMLPNSSPLEELKVHLEFGDQSRGAHAKDDTSQTSHSSIRHASDVRKQVAHPQHPTSGANKSLMLENTLLREHLDGERSRRKPFHVKSSISTQTG</sequence>
<dbReference type="InParanoid" id="A0A6P8H8A6"/>
<feature type="region of interest" description="Disordered" evidence="1">
    <location>
        <begin position="105"/>
        <end position="126"/>
    </location>
</feature>
<accession>A0A6P8H8A6</accession>
<dbReference type="AlphaFoldDB" id="A0A6P8H8A6"/>
<name>A0A6P8H8A6_ACTTE</name>
<dbReference type="KEGG" id="aten:116289877"/>
<evidence type="ECO:0000256" key="1">
    <source>
        <dbReference type="SAM" id="MobiDB-lite"/>
    </source>
</evidence>